<protein>
    <submittedName>
        <fullName evidence="8">Mannitol operon activator</fullName>
    </submittedName>
</protein>
<dbReference type="Gene3D" id="1.10.10.10">
    <property type="entry name" value="Winged helix-like DNA-binding domain superfamily/Winged helix DNA-binding domain"/>
    <property type="match status" value="2"/>
</dbReference>
<dbReference type="InterPro" id="IPR050661">
    <property type="entry name" value="BglG_antiterminators"/>
</dbReference>
<dbReference type="PROSITE" id="PS51372">
    <property type="entry name" value="PRD_2"/>
    <property type="match status" value="2"/>
</dbReference>
<organism evidence="8 9">
    <name type="scientific">Halalkalibacter wakoensis JCM 9140</name>
    <dbReference type="NCBI Taxonomy" id="1236970"/>
    <lineage>
        <taxon>Bacteria</taxon>
        <taxon>Bacillati</taxon>
        <taxon>Bacillota</taxon>
        <taxon>Bacilli</taxon>
        <taxon>Bacillales</taxon>
        <taxon>Bacillaceae</taxon>
        <taxon>Halalkalibacter</taxon>
    </lineage>
</organism>
<dbReference type="InterPro" id="IPR016152">
    <property type="entry name" value="PTrfase/Anion_transptr"/>
</dbReference>
<feature type="domain" description="PTS EIIB type-2" evidence="6">
    <location>
        <begin position="419"/>
        <end position="508"/>
    </location>
</feature>
<dbReference type="Pfam" id="PF02302">
    <property type="entry name" value="PTS_IIB"/>
    <property type="match status" value="1"/>
</dbReference>
<dbReference type="InterPro" id="IPR013011">
    <property type="entry name" value="PTS_EIIB_2"/>
</dbReference>
<dbReference type="EMBL" id="BAUT01000024">
    <property type="protein sequence ID" value="GAE26409.1"/>
    <property type="molecule type" value="Genomic_DNA"/>
</dbReference>
<dbReference type="GO" id="GO:0008982">
    <property type="term" value="F:protein-N(PI)-phosphohistidine-sugar phosphotransferase activity"/>
    <property type="evidence" value="ECO:0007669"/>
    <property type="project" value="InterPro"/>
</dbReference>
<dbReference type="InterPro" id="IPR013196">
    <property type="entry name" value="HTH_11"/>
</dbReference>
<dbReference type="SUPFAM" id="SSF63520">
    <property type="entry name" value="PTS-regulatory domain, PRD"/>
    <property type="match status" value="2"/>
</dbReference>
<feature type="domain" description="PRD" evidence="7">
    <location>
        <begin position="202"/>
        <end position="307"/>
    </location>
</feature>
<evidence type="ECO:0000256" key="3">
    <source>
        <dbReference type="ARBA" id="ARBA00023015"/>
    </source>
</evidence>
<dbReference type="SUPFAM" id="SSF55804">
    <property type="entry name" value="Phoshotransferase/anion transport protein"/>
    <property type="match status" value="1"/>
</dbReference>
<dbReference type="PANTHER" id="PTHR30185:SF18">
    <property type="entry name" value="TRANSCRIPTIONAL REGULATOR MTLR"/>
    <property type="match status" value="1"/>
</dbReference>
<evidence type="ECO:0000313" key="8">
    <source>
        <dbReference type="EMBL" id="GAE26409.1"/>
    </source>
</evidence>
<keyword evidence="2" id="KW-0677">Repeat</keyword>
<keyword evidence="1" id="KW-0808">Transferase</keyword>
<dbReference type="Pfam" id="PF00874">
    <property type="entry name" value="PRD"/>
    <property type="match status" value="2"/>
</dbReference>
<keyword evidence="9" id="KW-1185">Reference proteome</keyword>
<proteinExistence type="predicted"/>
<keyword evidence="3" id="KW-0805">Transcription regulation</keyword>
<dbReference type="STRING" id="1236970.JCM9140_2466"/>
<dbReference type="AlphaFoldDB" id="W4Q500"/>
<dbReference type="OrthoDB" id="9776005at2"/>
<dbReference type="SUPFAM" id="SSF52794">
    <property type="entry name" value="PTS system IIB component-like"/>
    <property type="match status" value="1"/>
</dbReference>
<dbReference type="GO" id="GO:0006355">
    <property type="term" value="P:regulation of DNA-templated transcription"/>
    <property type="evidence" value="ECO:0007669"/>
    <property type="project" value="InterPro"/>
</dbReference>
<reference evidence="8" key="1">
    <citation type="journal article" date="2014" name="Genome Announc.">
        <title>Draft Genome Sequences of Three Alkaliphilic Bacillus Strains, Bacillus wakoensis JCM 9140T, Bacillus akibai JCM 9157T, and Bacillus hemicellulosilyticus JCM 9152T.</title>
        <authorList>
            <person name="Yuki M."/>
            <person name="Oshima K."/>
            <person name="Suda W."/>
            <person name="Oshida Y."/>
            <person name="Kitamura K."/>
            <person name="Iida T."/>
            <person name="Hattori M."/>
            <person name="Ohkuma M."/>
        </authorList>
    </citation>
    <scope>NUCLEOTIDE SEQUENCE [LARGE SCALE GENOMIC DNA]</scope>
    <source>
        <strain evidence="8">JCM 9140</strain>
    </source>
</reference>
<dbReference type="InterPro" id="IPR036388">
    <property type="entry name" value="WH-like_DNA-bd_sf"/>
</dbReference>
<dbReference type="RefSeq" id="WP_034746037.1">
    <property type="nucleotide sequence ID" value="NZ_BAUT01000024.1"/>
</dbReference>
<evidence type="ECO:0000259" key="5">
    <source>
        <dbReference type="PROSITE" id="PS51094"/>
    </source>
</evidence>
<dbReference type="InterPro" id="IPR036095">
    <property type="entry name" value="PTS_EIIB-like_sf"/>
</dbReference>
<feature type="domain" description="PTS EIIA type-2" evidence="5">
    <location>
        <begin position="542"/>
        <end position="689"/>
    </location>
</feature>
<dbReference type="PROSITE" id="PS51099">
    <property type="entry name" value="PTS_EIIB_TYPE_2"/>
    <property type="match status" value="1"/>
</dbReference>
<dbReference type="InterPro" id="IPR002178">
    <property type="entry name" value="PTS_EIIA_type-2_dom"/>
</dbReference>
<evidence type="ECO:0000256" key="2">
    <source>
        <dbReference type="ARBA" id="ARBA00022737"/>
    </source>
</evidence>
<feature type="domain" description="PRD" evidence="7">
    <location>
        <begin position="312"/>
        <end position="417"/>
    </location>
</feature>
<dbReference type="Gene3D" id="1.10.1790.10">
    <property type="entry name" value="PRD domain"/>
    <property type="match status" value="2"/>
</dbReference>
<dbReference type="CDD" id="cd05568">
    <property type="entry name" value="PTS_IIB_bgl_like"/>
    <property type="match status" value="1"/>
</dbReference>
<dbReference type="Gene3D" id="3.40.50.2300">
    <property type="match status" value="1"/>
</dbReference>
<comment type="caution">
    <text evidence="8">The sequence shown here is derived from an EMBL/GenBank/DDBJ whole genome shotgun (WGS) entry which is preliminary data.</text>
</comment>
<dbReference type="Pfam" id="PF00359">
    <property type="entry name" value="PTS_EIIA_2"/>
    <property type="match status" value="1"/>
</dbReference>
<keyword evidence="4" id="KW-0804">Transcription</keyword>
<dbReference type="InterPro" id="IPR003501">
    <property type="entry name" value="PTS_EIIB_2/3"/>
</dbReference>
<dbReference type="InterPro" id="IPR011608">
    <property type="entry name" value="PRD"/>
</dbReference>
<dbReference type="PROSITE" id="PS51094">
    <property type="entry name" value="PTS_EIIA_TYPE_2"/>
    <property type="match status" value="1"/>
</dbReference>
<dbReference type="GO" id="GO:0009401">
    <property type="term" value="P:phosphoenolpyruvate-dependent sugar phosphotransferase system"/>
    <property type="evidence" value="ECO:0007669"/>
    <property type="project" value="InterPro"/>
</dbReference>
<dbReference type="Gene3D" id="3.40.930.10">
    <property type="entry name" value="Mannitol-specific EII, Chain A"/>
    <property type="match status" value="1"/>
</dbReference>
<dbReference type="SUPFAM" id="SSF46785">
    <property type="entry name" value="Winged helix' DNA-binding domain"/>
    <property type="match status" value="1"/>
</dbReference>
<accession>W4Q500</accession>
<dbReference type="PANTHER" id="PTHR30185">
    <property type="entry name" value="CRYPTIC BETA-GLUCOSIDE BGL OPERON ANTITERMINATOR"/>
    <property type="match status" value="1"/>
</dbReference>
<dbReference type="Proteomes" id="UP000018890">
    <property type="component" value="Unassembled WGS sequence"/>
</dbReference>
<evidence type="ECO:0000259" key="7">
    <source>
        <dbReference type="PROSITE" id="PS51372"/>
    </source>
</evidence>
<evidence type="ECO:0000259" key="6">
    <source>
        <dbReference type="PROSITE" id="PS51099"/>
    </source>
</evidence>
<evidence type="ECO:0000256" key="1">
    <source>
        <dbReference type="ARBA" id="ARBA00022679"/>
    </source>
</evidence>
<evidence type="ECO:0000313" key="9">
    <source>
        <dbReference type="Proteomes" id="UP000018890"/>
    </source>
</evidence>
<dbReference type="InterPro" id="IPR036390">
    <property type="entry name" value="WH_DNA-bd_sf"/>
</dbReference>
<evidence type="ECO:0000256" key="4">
    <source>
        <dbReference type="ARBA" id="ARBA00023163"/>
    </source>
</evidence>
<dbReference type="Pfam" id="PF08279">
    <property type="entry name" value="HTH_11"/>
    <property type="match status" value="1"/>
</dbReference>
<name>W4Q500_9BACI</name>
<sequence length="699" mass="78884">MYITARERQILEQLLATDQEMTVKGLADSIDVSVRTVHRDLKGVENILKDYDLKLVKKSGVGIQVIGPDEQIESLKLFLFNITHNEYTAEERQTIILCSLLEAVEPVKLLSLASDLNVTIATISNDLNKVEEYLSKYNHLTLVRKRGYGVEITGDESAKRKAMSKIIAEQVDEFDLLSLIRENIQKKTTQHTELISERLLGLVEKKNLLIVEKAIEEMNKELPYSIADSSYMGLVVHLALAMERIVRGENISIDQGYLEQLQVTSEYQIAEKIVQKLEKVFQTTIPKAEIGYITMHLRGAKLRHDKEYFIEDKSLQLALKVKSLIHYVEKRTGQPLMGNHELLQGLVAHLNPAIFRIKENMGISNPLLDKIKSDYEDIFNVVKNGVEVVFPELDVPDEEIGYLVLHFGSVLLRGGSKALRALIVCSSGIGTSKMLATTVQKEIPEIKVSRSISLFELNQMNYDEYDVILSTIRLPDLNREYIVVNPILTKDEVKKIKSFLFNQKELPGTTPKKEAEFTTINKAETTLQRMQMAKEYSEAIVTILKGFTVTSFADDLNISEVLKKACERLETDGIVTDAALALEDLLTREEKSGVGIPNTSLALYHARSEAVTKPSFTVMTLAHSKEILAMDQSEMDLETVLLMLSPIELSTPSLEVLSHISTVIIENEYSILRFESKDEQKISSYLASKLEELFIEKTT</sequence>
<gene>
    <name evidence="8" type="ORF">JCM9140_2466</name>
</gene>
<dbReference type="InterPro" id="IPR036634">
    <property type="entry name" value="PRD_sf"/>
</dbReference>